<dbReference type="InterPro" id="IPR018639">
    <property type="entry name" value="DUF2062"/>
</dbReference>
<sequence>MVFKRRDKRSYVKIARDFVYPKGGFRRAVQYVLHRMRRLPDQPHRIARGVFAGTFVNFPPLYGVQMLSAAGLAWLLRGNILAALLATFLSNPLTTPFIAMGSIKLGHWMLGMDVKLTFEFVVAAFAEAGVQLWYNFCAMFTGDVAHWDKLIDFFWFLFWPYTIGSIIPGILFSFLTYYLTIPAVHAYQKLRASKSKERAEKRSALRARLNAVRLGSKSATSGDDDSPGAP</sequence>
<comment type="caution">
    <text evidence="3">The sequence shown here is derived from an EMBL/GenBank/DDBJ whole genome shotgun (WGS) entry which is preliminary data.</text>
</comment>
<protein>
    <recommendedName>
        <fullName evidence="2">DUF2062 domain-containing protein</fullName>
    </recommendedName>
</protein>
<dbReference type="PANTHER" id="PTHR40547:SF1">
    <property type="entry name" value="SLL0298 PROTEIN"/>
    <property type="match status" value="1"/>
</dbReference>
<keyword evidence="1" id="KW-0812">Transmembrane</keyword>
<gene>
    <name evidence="3" type="ORF">GCM10010991_33980</name>
</gene>
<accession>A0A917YM63</accession>
<feature type="transmembrane region" description="Helical" evidence="1">
    <location>
        <begin position="154"/>
        <end position="179"/>
    </location>
</feature>
<evidence type="ECO:0000313" key="4">
    <source>
        <dbReference type="Proteomes" id="UP000598196"/>
    </source>
</evidence>
<keyword evidence="1" id="KW-0472">Membrane</keyword>
<dbReference type="Pfam" id="PF09835">
    <property type="entry name" value="DUF2062"/>
    <property type="match status" value="1"/>
</dbReference>
<dbReference type="PANTHER" id="PTHR40547">
    <property type="entry name" value="SLL0298 PROTEIN"/>
    <property type="match status" value="1"/>
</dbReference>
<dbReference type="EMBL" id="BMLP01000010">
    <property type="protein sequence ID" value="GGO37770.1"/>
    <property type="molecule type" value="Genomic_DNA"/>
</dbReference>
<evidence type="ECO:0000256" key="1">
    <source>
        <dbReference type="SAM" id="Phobius"/>
    </source>
</evidence>
<dbReference type="Proteomes" id="UP000598196">
    <property type="component" value="Unassembled WGS sequence"/>
</dbReference>
<dbReference type="AlphaFoldDB" id="A0A917YM63"/>
<dbReference type="RefSeq" id="WP_146284284.1">
    <property type="nucleotide sequence ID" value="NZ_BMLP01000010.1"/>
</dbReference>
<feature type="transmembrane region" description="Helical" evidence="1">
    <location>
        <begin position="45"/>
        <end position="62"/>
    </location>
</feature>
<reference evidence="3 4" key="1">
    <citation type="journal article" date="2014" name="Int. J. Syst. Evol. Microbiol.">
        <title>Complete genome sequence of Corynebacterium casei LMG S-19264T (=DSM 44701T), isolated from a smear-ripened cheese.</title>
        <authorList>
            <consortium name="US DOE Joint Genome Institute (JGI-PGF)"/>
            <person name="Walter F."/>
            <person name="Albersmeier A."/>
            <person name="Kalinowski J."/>
            <person name="Ruckert C."/>
        </authorList>
    </citation>
    <scope>NUCLEOTIDE SEQUENCE [LARGE SCALE GENOMIC DNA]</scope>
    <source>
        <strain evidence="3 4">CGMCC 1.7029</strain>
    </source>
</reference>
<feature type="transmembrane region" description="Helical" evidence="1">
    <location>
        <begin position="74"/>
        <end position="95"/>
    </location>
</feature>
<dbReference type="OrthoDB" id="7360463at2"/>
<evidence type="ECO:0000259" key="2">
    <source>
        <dbReference type="Pfam" id="PF09835"/>
    </source>
</evidence>
<proteinExistence type="predicted"/>
<keyword evidence="1" id="KW-1133">Transmembrane helix</keyword>
<keyword evidence="4" id="KW-1185">Reference proteome</keyword>
<feature type="domain" description="DUF2062" evidence="2">
    <location>
        <begin position="27"/>
        <end position="191"/>
    </location>
</feature>
<organism evidence="3 4">
    <name type="scientific">Gemmobacter aquaticus</name>
    <dbReference type="NCBI Taxonomy" id="490185"/>
    <lineage>
        <taxon>Bacteria</taxon>
        <taxon>Pseudomonadati</taxon>
        <taxon>Pseudomonadota</taxon>
        <taxon>Alphaproteobacteria</taxon>
        <taxon>Rhodobacterales</taxon>
        <taxon>Paracoccaceae</taxon>
        <taxon>Gemmobacter</taxon>
    </lineage>
</organism>
<name>A0A917YM63_9RHOB</name>
<feature type="transmembrane region" description="Helical" evidence="1">
    <location>
        <begin position="116"/>
        <end position="134"/>
    </location>
</feature>
<evidence type="ECO:0000313" key="3">
    <source>
        <dbReference type="EMBL" id="GGO37770.1"/>
    </source>
</evidence>